<dbReference type="RefSeq" id="WP_073165711.1">
    <property type="nucleotide sequence ID" value="NZ_FQUW01000023.1"/>
</dbReference>
<dbReference type="EMBL" id="FQUW01000023">
    <property type="protein sequence ID" value="SHF32819.1"/>
    <property type="molecule type" value="Genomic_DNA"/>
</dbReference>
<dbReference type="InterPro" id="IPR015422">
    <property type="entry name" value="PyrdxlP-dep_Trfase_small"/>
</dbReference>
<evidence type="ECO:0000256" key="4">
    <source>
        <dbReference type="ARBA" id="ARBA00022576"/>
    </source>
</evidence>
<gene>
    <name evidence="9" type="primary">hisC</name>
    <name evidence="11" type="ORF">SAMN02745218_01979</name>
</gene>
<keyword evidence="5 9" id="KW-0028">Amino-acid biosynthesis</keyword>
<dbReference type="PANTHER" id="PTHR42885">
    <property type="entry name" value="HISTIDINOL-PHOSPHATE AMINOTRANSFERASE-RELATED"/>
    <property type="match status" value="1"/>
</dbReference>
<feature type="modified residue" description="N6-(pyridoxal phosphate)lysine" evidence="9">
    <location>
        <position position="217"/>
    </location>
</feature>
<dbReference type="NCBIfam" id="TIGR01141">
    <property type="entry name" value="hisC"/>
    <property type="match status" value="1"/>
</dbReference>
<dbReference type="SUPFAM" id="SSF53383">
    <property type="entry name" value="PLP-dependent transferases"/>
    <property type="match status" value="1"/>
</dbReference>
<keyword evidence="12" id="KW-1185">Reference proteome</keyword>
<evidence type="ECO:0000256" key="1">
    <source>
        <dbReference type="ARBA" id="ARBA00001933"/>
    </source>
</evidence>
<reference evidence="12" key="1">
    <citation type="submission" date="2016-11" db="EMBL/GenBank/DDBJ databases">
        <authorList>
            <person name="Varghese N."/>
            <person name="Submissions S."/>
        </authorList>
    </citation>
    <scope>NUCLEOTIDE SEQUENCE [LARGE SCALE GENOMIC DNA]</scope>
    <source>
        <strain evidence="12">DSM 11792</strain>
    </source>
</reference>
<dbReference type="Pfam" id="PF00155">
    <property type="entry name" value="Aminotran_1_2"/>
    <property type="match status" value="1"/>
</dbReference>
<comment type="subunit">
    <text evidence="3 9">Homodimer.</text>
</comment>
<name>A0A1M5ARE7_9FIRM</name>
<dbReference type="HAMAP" id="MF_01023">
    <property type="entry name" value="HisC_aminotrans_2"/>
    <property type="match status" value="1"/>
</dbReference>
<dbReference type="OrthoDB" id="9813612at2"/>
<dbReference type="GO" id="GO:0030170">
    <property type="term" value="F:pyridoxal phosphate binding"/>
    <property type="evidence" value="ECO:0007669"/>
    <property type="project" value="InterPro"/>
</dbReference>
<keyword evidence="6 9" id="KW-0808">Transferase</keyword>
<comment type="similarity">
    <text evidence="2 9">Belongs to the class-II pyridoxal-phosphate-dependent aminotransferase family. Histidinol-phosphate aminotransferase subfamily.</text>
</comment>
<protein>
    <recommendedName>
        <fullName evidence="9">Histidinol-phosphate aminotransferase</fullName>
        <ecNumber evidence="9">2.6.1.9</ecNumber>
    </recommendedName>
    <alternativeName>
        <fullName evidence="9">Imidazole acetol-phosphate transaminase</fullName>
    </alternativeName>
</protein>
<comment type="cofactor">
    <cofactor evidence="1 9">
        <name>pyridoxal 5'-phosphate</name>
        <dbReference type="ChEBI" id="CHEBI:597326"/>
    </cofactor>
</comment>
<proteinExistence type="inferred from homology"/>
<dbReference type="PROSITE" id="PS00599">
    <property type="entry name" value="AA_TRANSFER_CLASS_2"/>
    <property type="match status" value="1"/>
</dbReference>
<dbReference type="GO" id="GO:0000105">
    <property type="term" value="P:L-histidine biosynthetic process"/>
    <property type="evidence" value="ECO:0007669"/>
    <property type="project" value="UniProtKB-UniRule"/>
</dbReference>
<keyword evidence="7 9" id="KW-0663">Pyridoxal phosphate</keyword>
<dbReference type="EC" id="2.6.1.9" evidence="9"/>
<evidence type="ECO:0000256" key="8">
    <source>
        <dbReference type="ARBA" id="ARBA00023102"/>
    </source>
</evidence>
<accession>A0A1M5ARE7</accession>
<dbReference type="Gene3D" id="3.90.1150.10">
    <property type="entry name" value="Aspartate Aminotransferase, domain 1"/>
    <property type="match status" value="1"/>
</dbReference>
<dbReference type="InterPro" id="IPR004839">
    <property type="entry name" value="Aminotransferase_I/II_large"/>
</dbReference>
<evidence type="ECO:0000313" key="12">
    <source>
        <dbReference type="Proteomes" id="UP000184196"/>
    </source>
</evidence>
<dbReference type="GO" id="GO:0004400">
    <property type="term" value="F:histidinol-phosphate transaminase activity"/>
    <property type="evidence" value="ECO:0007669"/>
    <property type="project" value="UniProtKB-UniRule"/>
</dbReference>
<dbReference type="InterPro" id="IPR001917">
    <property type="entry name" value="Aminotrans_II_pyridoxalP_BS"/>
</dbReference>
<comment type="catalytic activity">
    <reaction evidence="9">
        <text>L-histidinol phosphate + 2-oxoglutarate = 3-(imidazol-4-yl)-2-oxopropyl phosphate + L-glutamate</text>
        <dbReference type="Rhea" id="RHEA:23744"/>
        <dbReference type="ChEBI" id="CHEBI:16810"/>
        <dbReference type="ChEBI" id="CHEBI:29985"/>
        <dbReference type="ChEBI" id="CHEBI:57766"/>
        <dbReference type="ChEBI" id="CHEBI:57980"/>
        <dbReference type="EC" id="2.6.1.9"/>
    </reaction>
</comment>
<dbReference type="AlphaFoldDB" id="A0A1M5ARE7"/>
<comment type="pathway">
    <text evidence="9">Amino-acid biosynthesis; L-histidine biosynthesis; L-histidine from 5-phospho-alpha-D-ribose 1-diphosphate: step 7/9.</text>
</comment>
<evidence type="ECO:0000259" key="10">
    <source>
        <dbReference type="Pfam" id="PF00155"/>
    </source>
</evidence>
<evidence type="ECO:0000256" key="6">
    <source>
        <dbReference type="ARBA" id="ARBA00022679"/>
    </source>
</evidence>
<dbReference type="PANTHER" id="PTHR42885:SF2">
    <property type="entry name" value="HISTIDINOL-PHOSPHATE AMINOTRANSFERASE"/>
    <property type="match status" value="1"/>
</dbReference>
<evidence type="ECO:0000313" key="11">
    <source>
        <dbReference type="EMBL" id="SHF32819.1"/>
    </source>
</evidence>
<dbReference type="Proteomes" id="UP000184196">
    <property type="component" value="Unassembled WGS sequence"/>
</dbReference>
<sequence>MNDAFNPALLVRPDLEGLVPYEVHIHHNVIKLDANENPYDFPPAVREEIGRELVNLTVTRYPDPLAGELVARLSAYTGVPAEGILAGNGSDELILTLLLTFGTGGRVIITPPTFSMYGVHARIAGARPVDVPRRENFALDVPAIIAAAGHPETRVIFLCSPNNPTGNATPLEEVAEILKNTRALVVVDEAYQEFGGKSSIPLLREYPNLVVLRTFSKAFGLAGLRVGYLLADPAVIKQLLRTKQPFNLNSFSQLAACKVMEHREEFNRLIGQIRQDREELYREMAALPGVEVYPSAANFILFRTRRPAEQVYQELLANGILIRNVHGPGVEQCLRVTVGKKDENRLFLEKLKMILGLQEVGENKFAAESGRS</sequence>
<evidence type="ECO:0000256" key="7">
    <source>
        <dbReference type="ARBA" id="ARBA00022898"/>
    </source>
</evidence>
<feature type="domain" description="Aminotransferase class I/classII large" evidence="10">
    <location>
        <begin position="28"/>
        <end position="350"/>
    </location>
</feature>
<evidence type="ECO:0000256" key="5">
    <source>
        <dbReference type="ARBA" id="ARBA00022605"/>
    </source>
</evidence>
<keyword evidence="8 9" id="KW-0368">Histidine biosynthesis</keyword>
<dbReference type="CDD" id="cd00609">
    <property type="entry name" value="AAT_like"/>
    <property type="match status" value="1"/>
</dbReference>
<dbReference type="UniPathway" id="UPA00031">
    <property type="reaction ID" value="UER00012"/>
</dbReference>
<dbReference type="InterPro" id="IPR015421">
    <property type="entry name" value="PyrdxlP-dep_Trfase_major"/>
</dbReference>
<organism evidence="11 12">
    <name type="scientific">Desulfofundulus australicus DSM 11792</name>
    <dbReference type="NCBI Taxonomy" id="1121425"/>
    <lineage>
        <taxon>Bacteria</taxon>
        <taxon>Bacillati</taxon>
        <taxon>Bacillota</taxon>
        <taxon>Clostridia</taxon>
        <taxon>Eubacteriales</taxon>
        <taxon>Peptococcaceae</taxon>
        <taxon>Desulfofundulus</taxon>
    </lineage>
</organism>
<evidence type="ECO:0000256" key="9">
    <source>
        <dbReference type="HAMAP-Rule" id="MF_01023"/>
    </source>
</evidence>
<dbReference type="InterPro" id="IPR005861">
    <property type="entry name" value="HisP_aminotrans"/>
</dbReference>
<dbReference type="Gene3D" id="3.40.640.10">
    <property type="entry name" value="Type I PLP-dependent aspartate aminotransferase-like (Major domain)"/>
    <property type="match status" value="1"/>
</dbReference>
<keyword evidence="4 9" id="KW-0032">Aminotransferase</keyword>
<evidence type="ECO:0000256" key="3">
    <source>
        <dbReference type="ARBA" id="ARBA00011738"/>
    </source>
</evidence>
<evidence type="ECO:0000256" key="2">
    <source>
        <dbReference type="ARBA" id="ARBA00007970"/>
    </source>
</evidence>
<dbReference type="InterPro" id="IPR015424">
    <property type="entry name" value="PyrdxlP-dep_Trfase"/>
</dbReference>